<dbReference type="Gene3D" id="2.10.260.10">
    <property type="match status" value="1"/>
</dbReference>
<dbReference type="AlphaFoldDB" id="A0A7C2ZNQ2"/>
<dbReference type="SUPFAM" id="SSF109755">
    <property type="entry name" value="PhoU-like"/>
    <property type="match status" value="1"/>
</dbReference>
<sequence>MNQSVNVRKVIRVGERSVGITIPKEWLAHLNLDIGSSVEVSLGPGYVLIRPLSPSSTQHKTSNIIALKSSEPDQLERLIIASYIEGYDAIALNVPRNIAREVFYKIAMRLPGTIAMEGEVFKIRISVDELNTDLNDIINSMKTCISSMFDLLIDFFETGDHNKLREITKLDDDLDRFHFLGLRTIRRTSFRDPASAIEYTVIIKSLEHIGDTLDRVSNTFIKTGINVNNYGECRHMLKEIFLKVSSYVSKSINSLLASNINQAMKVLLQREELTREILSTATKCIDMTGILAISHEAMVAVYEAAEVAEIASLRHTRKMGVPG</sequence>
<dbReference type="GO" id="GO:0003677">
    <property type="term" value="F:DNA binding"/>
    <property type="evidence" value="ECO:0007669"/>
    <property type="project" value="InterPro"/>
</dbReference>
<feature type="domain" description="SpoVT-AbrB" evidence="1">
    <location>
        <begin position="12"/>
        <end position="57"/>
    </location>
</feature>
<dbReference type="PANTHER" id="PTHR42930">
    <property type="entry name" value="PHOSPHATE-SPECIFIC TRANSPORT SYSTEM ACCESSORY PROTEIN PHOU"/>
    <property type="match status" value="1"/>
</dbReference>
<dbReference type="PANTHER" id="PTHR42930:SF2">
    <property type="entry name" value="PHOU DOMAIN-CONTAINING PROTEIN"/>
    <property type="match status" value="1"/>
</dbReference>
<dbReference type="Pfam" id="PF01895">
    <property type="entry name" value="PhoU"/>
    <property type="match status" value="1"/>
</dbReference>
<dbReference type="GO" id="GO:0030643">
    <property type="term" value="P:intracellular phosphate ion homeostasis"/>
    <property type="evidence" value="ECO:0007669"/>
    <property type="project" value="InterPro"/>
</dbReference>
<dbReference type="GO" id="GO:0045936">
    <property type="term" value="P:negative regulation of phosphate metabolic process"/>
    <property type="evidence" value="ECO:0007669"/>
    <property type="project" value="InterPro"/>
</dbReference>
<proteinExistence type="predicted"/>
<protein>
    <submittedName>
        <fullName evidence="2">Phosphate uptake regulator PhoU</fullName>
    </submittedName>
</protein>
<dbReference type="InterPro" id="IPR026022">
    <property type="entry name" value="PhoU_dom"/>
</dbReference>
<dbReference type="InterPro" id="IPR038078">
    <property type="entry name" value="PhoU-like_sf"/>
</dbReference>
<accession>A0A7C2ZNQ2</accession>
<dbReference type="EMBL" id="DSGT01000009">
    <property type="protein sequence ID" value="HEW53159.1"/>
    <property type="molecule type" value="Genomic_DNA"/>
</dbReference>
<dbReference type="InterPro" id="IPR007159">
    <property type="entry name" value="SpoVT-AbrB_dom"/>
</dbReference>
<dbReference type="SMART" id="SM00966">
    <property type="entry name" value="SpoVT_AbrB"/>
    <property type="match status" value="1"/>
</dbReference>
<dbReference type="InterPro" id="IPR037914">
    <property type="entry name" value="SpoVT-AbrB_sf"/>
</dbReference>
<dbReference type="SUPFAM" id="SSF89447">
    <property type="entry name" value="AbrB/MazE/MraZ-like"/>
    <property type="match status" value="1"/>
</dbReference>
<dbReference type="InterPro" id="IPR028366">
    <property type="entry name" value="PhoU"/>
</dbReference>
<gene>
    <name evidence="2" type="ORF">ENO77_03210</name>
</gene>
<dbReference type="Pfam" id="PF04014">
    <property type="entry name" value="MazE_antitoxin"/>
    <property type="match status" value="1"/>
</dbReference>
<dbReference type="Gene3D" id="1.20.58.220">
    <property type="entry name" value="Phosphate transport system protein phou homolog 2, domain 2"/>
    <property type="match status" value="1"/>
</dbReference>
<organism evidence="2">
    <name type="scientific">Ignisphaera aggregans</name>
    <dbReference type="NCBI Taxonomy" id="334771"/>
    <lineage>
        <taxon>Archaea</taxon>
        <taxon>Thermoproteota</taxon>
        <taxon>Thermoprotei</taxon>
        <taxon>Desulfurococcales</taxon>
        <taxon>Desulfurococcaceae</taxon>
        <taxon>Ignisphaera</taxon>
    </lineage>
</organism>
<evidence type="ECO:0000259" key="1">
    <source>
        <dbReference type="SMART" id="SM00966"/>
    </source>
</evidence>
<name>A0A7C2ZNQ2_9CREN</name>
<evidence type="ECO:0000313" key="2">
    <source>
        <dbReference type="EMBL" id="HEW53159.1"/>
    </source>
</evidence>
<comment type="caution">
    <text evidence="2">The sequence shown here is derived from an EMBL/GenBank/DDBJ whole genome shotgun (WGS) entry which is preliminary data.</text>
</comment>
<reference evidence="2" key="1">
    <citation type="journal article" date="2020" name="mSystems">
        <title>Genome- and Community-Level Interaction Insights into Carbon Utilization and Element Cycling Functions of Hydrothermarchaeota in Hydrothermal Sediment.</title>
        <authorList>
            <person name="Zhou Z."/>
            <person name="Liu Y."/>
            <person name="Xu W."/>
            <person name="Pan J."/>
            <person name="Luo Z.H."/>
            <person name="Li M."/>
        </authorList>
    </citation>
    <scope>NUCLEOTIDE SEQUENCE [LARGE SCALE GENOMIC DNA]</scope>
    <source>
        <strain evidence="2">SpSt-16</strain>
    </source>
</reference>